<sequence>MTKVRKVATSVDRCGNDYCDPIRLHGLRWRTRGWQHCHCYHGLLDSNKSTKRFTAVMSRFSASRKIARHQFEFEIETQ</sequence>
<feature type="non-terminal residue" evidence="1">
    <location>
        <position position="78"/>
    </location>
</feature>
<proteinExistence type="predicted"/>
<dbReference type="Proteomes" id="UP001189624">
    <property type="component" value="Chromosome 4"/>
</dbReference>
<name>A0AA86SGJ3_9FABA</name>
<organism evidence="1 2">
    <name type="scientific">Sphenostylis stenocarpa</name>
    <dbReference type="NCBI Taxonomy" id="92480"/>
    <lineage>
        <taxon>Eukaryota</taxon>
        <taxon>Viridiplantae</taxon>
        <taxon>Streptophyta</taxon>
        <taxon>Embryophyta</taxon>
        <taxon>Tracheophyta</taxon>
        <taxon>Spermatophyta</taxon>
        <taxon>Magnoliopsida</taxon>
        <taxon>eudicotyledons</taxon>
        <taxon>Gunneridae</taxon>
        <taxon>Pentapetalae</taxon>
        <taxon>rosids</taxon>
        <taxon>fabids</taxon>
        <taxon>Fabales</taxon>
        <taxon>Fabaceae</taxon>
        <taxon>Papilionoideae</taxon>
        <taxon>50 kb inversion clade</taxon>
        <taxon>NPAAA clade</taxon>
        <taxon>indigoferoid/millettioid clade</taxon>
        <taxon>Phaseoleae</taxon>
        <taxon>Sphenostylis</taxon>
    </lineage>
</organism>
<evidence type="ECO:0000313" key="2">
    <source>
        <dbReference type="Proteomes" id="UP001189624"/>
    </source>
</evidence>
<dbReference type="EMBL" id="OY731401">
    <property type="protein sequence ID" value="CAJ1949026.1"/>
    <property type="molecule type" value="Genomic_DNA"/>
</dbReference>
<gene>
    <name evidence="1" type="ORF">AYBTSS11_LOCUS13514</name>
</gene>
<evidence type="ECO:0000313" key="1">
    <source>
        <dbReference type="EMBL" id="CAJ1949026.1"/>
    </source>
</evidence>
<dbReference type="AlphaFoldDB" id="A0AA86SGJ3"/>
<keyword evidence="2" id="KW-1185">Reference proteome</keyword>
<accession>A0AA86SGJ3</accession>
<protein>
    <submittedName>
        <fullName evidence="1">Uncharacterized protein</fullName>
    </submittedName>
</protein>
<dbReference type="Gramene" id="rna-AYBTSS11_LOCUS13514">
    <property type="protein sequence ID" value="CAJ1949026.1"/>
    <property type="gene ID" value="gene-AYBTSS11_LOCUS13514"/>
</dbReference>
<reference evidence="1" key="1">
    <citation type="submission" date="2023-10" db="EMBL/GenBank/DDBJ databases">
        <authorList>
            <person name="Domelevo Entfellner J.-B."/>
        </authorList>
    </citation>
    <scope>NUCLEOTIDE SEQUENCE</scope>
</reference>